<dbReference type="EMBL" id="JAUJWV010000003">
    <property type="protein sequence ID" value="MDN7243251.1"/>
    <property type="molecule type" value="Genomic_DNA"/>
</dbReference>
<sequence length="87" mass="9893">MKGFLSLLGITLIVGAFGLILFIFIDNPLEEWKSDEKMYAYIETRQNHSAEITTQNASATEPMIATTHKVTNFYMNMDSSCEKPLRD</sequence>
<reference evidence="2 3" key="1">
    <citation type="submission" date="2023-06" db="EMBL/GenBank/DDBJ databases">
        <title>Novel species in genus Planococcus.</title>
        <authorList>
            <person name="Ning S."/>
        </authorList>
    </citation>
    <scope>NUCLEOTIDE SEQUENCE [LARGE SCALE GENOMIC DNA]</scope>
    <source>
        <strain evidence="2 3">N028</strain>
    </source>
</reference>
<protein>
    <submittedName>
        <fullName evidence="2">Uncharacterized protein</fullName>
    </submittedName>
</protein>
<evidence type="ECO:0000256" key="1">
    <source>
        <dbReference type="SAM" id="Phobius"/>
    </source>
</evidence>
<evidence type="ECO:0000313" key="2">
    <source>
        <dbReference type="EMBL" id="MDN7243251.1"/>
    </source>
</evidence>
<keyword evidence="1" id="KW-0472">Membrane</keyword>
<gene>
    <name evidence="2" type="ORF">QWY14_15710</name>
</gene>
<dbReference type="RefSeq" id="WP_300986986.1">
    <property type="nucleotide sequence ID" value="NZ_CP129236.1"/>
</dbReference>
<keyword evidence="1" id="KW-0812">Transmembrane</keyword>
<name>A0ABT8N5T2_9BACL</name>
<accession>A0ABT8N5T2</accession>
<dbReference type="Proteomes" id="UP001172055">
    <property type="component" value="Unassembled WGS sequence"/>
</dbReference>
<feature type="transmembrane region" description="Helical" evidence="1">
    <location>
        <begin position="6"/>
        <end position="25"/>
    </location>
</feature>
<organism evidence="2 3">
    <name type="scientific">Planococcus shixiaomingii</name>
    <dbReference type="NCBI Taxonomy" id="3058393"/>
    <lineage>
        <taxon>Bacteria</taxon>
        <taxon>Bacillati</taxon>
        <taxon>Bacillota</taxon>
        <taxon>Bacilli</taxon>
        <taxon>Bacillales</taxon>
        <taxon>Caryophanaceae</taxon>
        <taxon>Planococcus</taxon>
    </lineage>
</organism>
<proteinExistence type="predicted"/>
<keyword evidence="3" id="KW-1185">Reference proteome</keyword>
<comment type="caution">
    <text evidence="2">The sequence shown here is derived from an EMBL/GenBank/DDBJ whole genome shotgun (WGS) entry which is preliminary data.</text>
</comment>
<evidence type="ECO:0000313" key="3">
    <source>
        <dbReference type="Proteomes" id="UP001172055"/>
    </source>
</evidence>
<keyword evidence="1" id="KW-1133">Transmembrane helix</keyword>